<reference evidence="1" key="1">
    <citation type="submission" date="2020-09" db="EMBL/GenBank/DDBJ databases">
        <title>Taishania pollutisoli gen. nov., sp. nov., Isolated from Tetrabromobisphenol A-Contaminated Soil.</title>
        <authorList>
            <person name="Chen Q."/>
        </authorList>
    </citation>
    <scope>NUCLEOTIDE SEQUENCE</scope>
    <source>
        <strain evidence="1">CZZ-1</strain>
    </source>
</reference>
<dbReference type="AlphaFoldDB" id="A0A8J6PDP9"/>
<dbReference type="EMBL" id="JACVEL010000002">
    <property type="protein sequence ID" value="MBC9811585.1"/>
    <property type="molecule type" value="Genomic_DNA"/>
</dbReference>
<comment type="caution">
    <text evidence="1">The sequence shown here is derived from an EMBL/GenBank/DDBJ whole genome shotgun (WGS) entry which is preliminary data.</text>
</comment>
<accession>A0A8J6PDP9</accession>
<evidence type="ECO:0000313" key="1">
    <source>
        <dbReference type="EMBL" id="MBC9811585.1"/>
    </source>
</evidence>
<gene>
    <name evidence="1" type="ORF">H9Y05_03770</name>
</gene>
<name>A0A8J6PDP9_9FLAO</name>
<evidence type="ECO:0000313" key="2">
    <source>
        <dbReference type="Proteomes" id="UP000652681"/>
    </source>
</evidence>
<sequence length="141" mass="15651">MASDKIHTTNYSNTLIQPAEDCPVSISEIPTTKGGKSTVATVQFELISKHPYTLTSDDVIFRIYADKNDLTPSEHEAARAVFFSKGQPCLRTSPLAKRYGFGIHANEEGKIALYGIETEEYAQLLQDENVAKVKAMRNARK</sequence>
<dbReference type="Pfam" id="PF19654">
    <property type="entry name" value="DUF6157"/>
    <property type="match status" value="1"/>
</dbReference>
<dbReference type="RefSeq" id="WP_163491765.1">
    <property type="nucleotide sequence ID" value="NZ_JACVEL010000002.1"/>
</dbReference>
<dbReference type="InterPro" id="IPR046155">
    <property type="entry name" value="DUF6157"/>
</dbReference>
<keyword evidence="2" id="KW-1185">Reference proteome</keyword>
<dbReference type="Proteomes" id="UP000652681">
    <property type="component" value="Unassembled WGS sequence"/>
</dbReference>
<proteinExistence type="predicted"/>
<protein>
    <submittedName>
        <fullName evidence="1">Uncharacterized protein</fullName>
    </submittedName>
</protein>
<organism evidence="1 2">
    <name type="scientific">Taishania pollutisoli</name>
    <dbReference type="NCBI Taxonomy" id="2766479"/>
    <lineage>
        <taxon>Bacteria</taxon>
        <taxon>Pseudomonadati</taxon>
        <taxon>Bacteroidota</taxon>
        <taxon>Flavobacteriia</taxon>
        <taxon>Flavobacteriales</taxon>
        <taxon>Crocinitomicaceae</taxon>
        <taxon>Taishania</taxon>
    </lineage>
</organism>